<reference evidence="2 3" key="2">
    <citation type="journal article" date="2015" name="Genome Announc.">
        <title>Genome Sequence of Anoxybacillus flavithermus Strain AK1, a Thermophile Isolated from a Hot Spring in Saudi Arabia.</title>
        <authorList>
            <person name="Khalil A."/>
            <person name="Sivakumar N."/>
            <person name="Qarawi S."/>
        </authorList>
    </citation>
    <scope>NUCLEOTIDE SEQUENCE [LARGE SCALE GENOMIC DNA]</scope>
    <source>
        <strain evidence="2 3">AK1</strain>
    </source>
</reference>
<organism evidence="2 3">
    <name type="scientific">Anoxybacillus flavithermus AK1</name>
    <dbReference type="NCBI Taxonomy" id="1297581"/>
    <lineage>
        <taxon>Bacteria</taxon>
        <taxon>Bacillati</taxon>
        <taxon>Bacillota</taxon>
        <taxon>Bacilli</taxon>
        <taxon>Bacillales</taxon>
        <taxon>Anoxybacillaceae</taxon>
        <taxon>Anoxybacillus</taxon>
    </lineage>
</organism>
<accession>M8D5V4</accession>
<dbReference type="PATRIC" id="fig|1297581.3.peg.1344"/>
<evidence type="ECO:0000313" key="2">
    <source>
        <dbReference type="EMBL" id="EMT46231.1"/>
    </source>
</evidence>
<gene>
    <name evidence="2" type="ORF">H919_06531</name>
</gene>
<dbReference type="EMBL" id="APCD01000006">
    <property type="protein sequence ID" value="EMT46231.1"/>
    <property type="molecule type" value="Genomic_DNA"/>
</dbReference>
<protein>
    <recommendedName>
        <fullName evidence="1">RiboL-PSP-HEPN domain-containing protein</fullName>
    </recommendedName>
</protein>
<comment type="caution">
    <text evidence="2">The sequence shown here is derived from an EMBL/GenBank/DDBJ whole genome shotgun (WGS) entry which is preliminary data.</text>
</comment>
<dbReference type="AlphaFoldDB" id="M8D5V4"/>
<dbReference type="Pfam" id="PF18735">
    <property type="entry name" value="HEPN_RiboL-PSP"/>
    <property type="match status" value="1"/>
</dbReference>
<dbReference type="Proteomes" id="UP000012085">
    <property type="component" value="Unassembled WGS sequence"/>
</dbReference>
<evidence type="ECO:0000313" key="3">
    <source>
        <dbReference type="Proteomes" id="UP000012085"/>
    </source>
</evidence>
<feature type="domain" description="RiboL-PSP-HEPN" evidence="1">
    <location>
        <begin position="47"/>
        <end position="230"/>
    </location>
</feature>
<dbReference type="InterPro" id="IPR041519">
    <property type="entry name" value="HEPN_RiboL-PSP"/>
</dbReference>
<evidence type="ECO:0000259" key="1">
    <source>
        <dbReference type="Pfam" id="PF18735"/>
    </source>
</evidence>
<reference evidence="2 3" key="1">
    <citation type="submission" date="2013-03" db="EMBL/GenBank/DDBJ databases">
        <title>Assembly of a new bacterial strain Anoxybacillus flavithermus AK1.</title>
        <authorList>
            <person name="Rajan I."/>
            <person name="PoliReddy D."/>
            <person name="Sugumar T."/>
            <person name="Rathinam K."/>
            <person name="Alqarawi S."/>
            <person name="Khalil A.B."/>
            <person name="Sivakumar N."/>
        </authorList>
    </citation>
    <scope>NUCLEOTIDE SEQUENCE [LARGE SCALE GENOMIC DNA]</scope>
    <source>
        <strain evidence="2 3">AK1</strain>
    </source>
</reference>
<sequence>MFMSKERFLKNISLTRESRQLEKRRVVIAEQKANDIMNQFQYNIQSIREKFAIYDELFENGKKQHAEDVLRSQIVFLMSALDFYMHEIVRYRLLKMFSGEIRKTESYKTFIVSLQTVEEALKNPETIDWLSEEIILRHSHKTFMASKAIKEVLSLISREKIFAQACQALQTEHTTATKYMDDIYRRRNEIAHQADRPHNEEKQHRICKEEVEQYIDFIEKFVQHVHRLLMEEESKD</sequence>
<proteinExistence type="predicted"/>
<name>M8D5V4_9BACL</name>
<dbReference type="RefSeq" id="WP_003396825.1">
    <property type="nucleotide sequence ID" value="NZ_APCD01000006.1"/>
</dbReference>